<evidence type="ECO:0000259" key="3">
    <source>
        <dbReference type="Pfam" id="PF01343"/>
    </source>
</evidence>
<gene>
    <name evidence="4" type="ORF">BLX24_22720</name>
</gene>
<dbReference type="RefSeq" id="WP_071505518.1">
    <property type="nucleotide sequence ID" value="NZ_MORL01000018.1"/>
</dbReference>
<sequence>MNRQFRTISALLRHTWAIEPTYAGQYMPQVDAYFNGQLDLRTILASEQSDDSDTEEESGPPPHAFCLRAGSDSGSAGTATRYSIDDPELPEGSILILDVRGPIMKESNCCTIGTEEYAQLIRKAYAHPAIIGGIALVDTPGGQLNGTPTLYDAVRDPAKPFVTVINEGMACSAGVWAFCGSDYIYATQKTDQVGSIGVFVRLRDNTKQLEQDGIKEIAVYSTLSPDKNKPYKDALKGDTKLLEEDLDYAATMFREAVTEGRGERLNLKAGDPFTGKVFYAAKAIELGLIDGFGNLDTAIAKVQELHAARQEGSSGATVTVAPQSGSAAPTTSQSQNTDMLGYVKFKSLAAIHGLAAADITEAHVKAINQEMAEQGYNVAVVSQKEIDDAGTLQGQVNALNAKVTTLEGQVTTLTTERDTHKANAEKYAKLPGAEASGDGKTEEQSTVGDQETFISETDRELQRLKGKA</sequence>
<feature type="compositionally biased region" description="Basic and acidic residues" evidence="2">
    <location>
        <begin position="417"/>
        <end position="428"/>
    </location>
</feature>
<comment type="similarity">
    <text evidence="1">Belongs to the peptidase S49 family.</text>
</comment>
<dbReference type="Pfam" id="PF01343">
    <property type="entry name" value="Peptidase_S49"/>
    <property type="match status" value="1"/>
</dbReference>
<accession>A0A1S2VDL5</accession>
<evidence type="ECO:0000256" key="1">
    <source>
        <dbReference type="ARBA" id="ARBA00008683"/>
    </source>
</evidence>
<dbReference type="GO" id="GO:0006508">
    <property type="term" value="P:proteolysis"/>
    <property type="evidence" value="ECO:0007669"/>
    <property type="project" value="InterPro"/>
</dbReference>
<name>A0A1S2VDL5_9BACT</name>
<dbReference type="SUPFAM" id="SSF52096">
    <property type="entry name" value="ClpP/crotonase"/>
    <property type="match status" value="1"/>
</dbReference>
<dbReference type="Gene3D" id="3.90.226.10">
    <property type="entry name" value="2-enoyl-CoA Hydratase, Chain A, domain 1"/>
    <property type="match status" value="1"/>
</dbReference>
<feature type="compositionally biased region" description="Polar residues" evidence="2">
    <location>
        <begin position="444"/>
        <end position="455"/>
    </location>
</feature>
<dbReference type="Proteomes" id="UP000181790">
    <property type="component" value="Unassembled WGS sequence"/>
</dbReference>
<keyword evidence="5" id="KW-1185">Reference proteome</keyword>
<dbReference type="PANTHER" id="PTHR42987:SF7">
    <property type="entry name" value="SIGNAL PEPTIDE PEPTIDASE SPPA-RELATED"/>
    <property type="match status" value="1"/>
</dbReference>
<dbReference type="PANTHER" id="PTHR42987">
    <property type="entry name" value="PEPTIDASE S49"/>
    <property type="match status" value="1"/>
</dbReference>
<dbReference type="InterPro" id="IPR002142">
    <property type="entry name" value="Peptidase_S49"/>
</dbReference>
<proteinExistence type="inferred from homology"/>
<evidence type="ECO:0000256" key="2">
    <source>
        <dbReference type="SAM" id="MobiDB-lite"/>
    </source>
</evidence>
<feature type="region of interest" description="Disordered" evidence="2">
    <location>
        <begin position="417"/>
        <end position="468"/>
    </location>
</feature>
<dbReference type="InterPro" id="IPR029045">
    <property type="entry name" value="ClpP/crotonase-like_dom_sf"/>
</dbReference>
<feature type="domain" description="Peptidase S49" evidence="3">
    <location>
        <begin position="158"/>
        <end position="306"/>
    </location>
</feature>
<protein>
    <recommendedName>
        <fullName evidence="3">Peptidase S49 domain-containing protein</fullName>
    </recommendedName>
</protein>
<organism evidence="4 5">
    <name type="scientific">Arsenicibacter rosenii</name>
    <dbReference type="NCBI Taxonomy" id="1750698"/>
    <lineage>
        <taxon>Bacteria</taxon>
        <taxon>Pseudomonadati</taxon>
        <taxon>Bacteroidota</taxon>
        <taxon>Cytophagia</taxon>
        <taxon>Cytophagales</taxon>
        <taxon>Spirosomataceae</taxon>
        <taxon>Arsenicibacter</taxon>
    </lineage>
</organism>
<dbReference type="AlphaFoldDB" id="A0A1S2VDL5"/>
<evidence type="ECO:0000313" key="4">
    <source>
        <dbReference type="EMBL" id="OIN56792.1"/>
    </source>
</evidence>
<feature type="compositionally biased region" description="Polar residues" evidence="2">
    <location>
        <begin position="72"/>
        <end position="81"/>
    </location>
</feature>
<feature type="compositionally biased region" description="Basic and acidic residues" evidence="2">
    <location>
        <begin position="456"/>
        <end position="468"/>
    </location>
</feature>
<feature type="region of interest" description="Disordered" evidence="2">
    <location>
        <begin position="311"/>
        <end position="334"/>
    </location>
</feature>
<comment type="caution">
    <text evidence="4">The sequence shown here is derived from an EMBL/GenBank/DDBJ whole genome shotgun (WGS) entry which is preliminary data.</text>
</comment>
<dbReference type="OrthoDB" id="869112at2"/>
<dbReference type="GO" id="GO:0008233">
    <property type="term" value="F:peptidase activity"/>
    <property type="evidence" value="ECO:0007669"/>
    <property type="project" value="InterPro"/>
</dbReference>
<feature type="compositionally biased region" description="Acidic residues" evidence="2">
    <location>
        <begin position="48"/>
        <end position="58"/>
    </location>
</feature>
<reference evidence="4 5" key="1">
    <citation type="submission" date="2016-10" db="EMBL/GenBank/DDBJ databases">
        <title>Arsenicibacter rosenii gen. nov., sp. nov., an efficient arsenic-methylating bacterium isolated from an arsenic-contaminated paddy soil.</title>
        <authorList>
            <person name="Huang K."/>
        </authorList>
    </citation>
    <scope>NUCLEOTIDE SEQUENCE [LARGE SCALE GENOMIC DNA]</scope>
    <source>
        <strain evidence="4 5">SM-1</strain>
    </source>
</reference>
<feature type="region of interest" description="Disordered" evidence="2">
    <location>
        <begin position="47"/>
        <end position="85"/>
    </location>
</feature>
<evidence type="ECO:0000313" key="5">
    <source>
        <dbReference type="Proteomes" id="UP000181790"/>
    </source>
</evidence>
<dbReference type="EMBL" id="MORL01000018">
    <property type="protein sequence ID" value="OIN56792.1"/>
    <property type="molecule type" value="Genomic_DNA"/>
</dbReference>